<reference evidence="3" key="2">
    <citation type="submission" date="2024-10" db="UniProtKB">
        <authorList>
            <consortium name="EnsemblProtists"/>
        </authorList>
    </citation>
    <scope>IDENTIFICATION</scope>
</reference>
<dbReference type="Proteomes" id="UP000013827">
    <property type="component" value="Unassembled WGS sequence"/>
</dbReference>
<feature type="region of interest" description="Disordered" evidence="1">
    <location>
        <begin position="246"/>
        <end position="286"/>
    </location>
</feature>
<dbReference type="HOGENOM" id="CLU_471293_0_0_1"/>
<keyword evidence="2" id="KW-0812">Transmembrane</keyword>
<evidence type="ECO:0000256" key="2">
    <source>
        <dbReference type="SAM" id="Phobius"/>
    </source>
</evidence>
<feature type="compositionally biased region" description="Polar residues" evidence="1">
    <location>
        <begin position="25"/>
        <end position="38"/>
    </location>
</feature>
<keyword evidence="2" id="KW-0472">Membrane</keyword>
<dbReference type="EnsemblProtists" id="EOD42023">
    <property type="protein sequence ID" value="EOD42023"/>
    <property type="gene ID" value="EMIHUDRAFT_194700"/>
</dbReference>
<evidence type="ECO:0000313" key="3">
    <source>
        <dbReference type="EnsemblProtists" id="EOD42023"/>
    </source>
</evidence>
<dbReference type="KEGG" id="ehx:EMIHUDRAFT_194700"/>
<dbReference type="AlphaFoldDB" id="A0A0D3L1Y8"/>
<feature type="transmembrane region" description="Helical" evidence="2">
    <location>
        <begin position="453"/>
        <end position="474"/>
    </location>
</feature>
<keyword evidence="2" id="KW-1133">Transmembrane helix</keyword>
<dbReference type="RefSeq" id="XP_005794452.1">
    <property type="nucleotide sequence ID" value="XM_005794395.1"/>
</dbReference>
<accession>A0A0D3L1Y8</accession>
<protein>
    <submittedName>
        <fullName evidence="3">Uncharacterized protein</fullName>
    </submittedName>
</protein>
<evidence type="ECO:0000313" key="4">
    <source>
        <dbReference type="Proteomes" id="UP000013827"/>
    </source>
</evidence>
<keyword evidence="4" id="KW-1185">Reference proteome</keyword>
<dbReference type="PaxDb" id="2903-EOD42023"/>
<evidence type="ECO:0000256" key="1">
    <source>
        <dbReference type="SAM" id="MobiDB-lite"/>
    </source>
</evidence>
<proteinExistence type="predicted"/>
<feature type="transmembrane region" description="Helical" evidence="2">
    <location>
        <begin position="419"/>
        <end position="441"/>
    </location>
</feature>
<reference evidence="4" key="1">
    <citation type="journal article" date="2013" name="Nature">
        <title>Pan genome of the phytoplankton Emiliania underpins its global distribution.</title>
        <authorList>
            <person name="Read B.A."/>
            <person name="Kegel J."/>
            <person name="Klute M.J."/>
            <person name="Kuo A."/>
            <person name="Lefebvre S.C."/>
            <person name="Maumus F."/>
            <person name="Mayer C."/>
            <person name="Miller J."/>
            <person name="Monier A."/>
            <person name="Salamov A."/>
            <person name="Young J."/>
            <person name="Aguilar M."/>
            <person name="Claverie J.M."/>
            <person name="Frickenhaus S."/>
            <person name="Gonzalez K."/>
            <person name="Herman E.K."/>
            <person name="Lin Y.C."/>
            <person name="Napier J."/>
            <person name="Ogata H."/>
            <person name="Sarno A.F."/>
            <person name="Shmutz J."/>
            <person name="Schroeder D."/>
            <person name="de Vargas C."/>
            <person name="Verret F."/>
            <person name="von Dassow P."/>
            <person name="Valentin K."/>
            <person name="Van de Peer Y."/>
            <person name="Wheeler G."/>
            <person name="Dacks J.B."/>
            <person name="Delwiche C.F."/>
            <person name="Dyhrman S.T."/>
            <person name="Glockner G."/>
            <person name="John U."/>
            <person name="Richards T."/>
            <person name="Worden A.Z."/>
            <person name="Zhang X."/>
            <person name="Grigoriev I.V."/>
            <person name="Allen A.E."/>
            <person name="Bidle K."/>
            <person name="Borodovsky M."/>
            <person name="Bowler C."/>
            <person name="Brownlee C."/>
            <person name="Cock J.M."/>
            <person name="Elias M."/>
            <person name="Gladyshev V.N."/>
            <person name="Groth M."/>
            <person name="Guda C."/>
            <person name="Hadaegh A."/>
            <person name="Iglesias-Rodriguez M.D."/>
            <person name="Jenkins J."/>
            <person name="Jones B.M."/>
            <person name="Lawson T."/>
            <person name="Leese F."/>
            <person name="Lindquist E."/>
            <person name="Lobanov A."/>
            <person name="Lomsadze A."/>
            <person name="Malik S.B."/>
            <person name="Marsh M.E."/>
            <person name="Mackinder L."/>
            <person name="Mock T."/>
            <person name="Mueller-Roeber B."/>
            <person name="Pagarete A."/>
            <person name="Parker M."/>
            <person name="Probert I."/>
            <person name="Quesneville H."/>
            <person name="Raines C."/>
            <person name="Rensing S.A."/>
            <person name="Riano-Pachon D.M."/>
            <person name="Richier S."/>
            <person name="Rokitta S."/>
            <person name="Shiraiwa Y."/>
            <person name="Soanes D.M."/>
            <person name="van der Giezen M."/>
            <person name="Wahlund T.M."/>
            <person name="Williams B."/>
            <person name="Wilson W."/>
            <person name="Wolfe G."/>
            <person name="Wurch L.L."/>
        </authorList>
    </citation>
    <scope>NUCLEOTIDE SEQUENCE</scope>
</reference>
<feature type="transmembrane region" description="Helical" evidence="2">
    <location>
        <begin position="506"/>
        <end position="531"/>
    </location>
</feature>
<feature type="transmembrane region" description="Helical" evidence="2">
    <location>
        <begin position="395"/>
        <end position="413"/>
    </location>
</feature>
<dbReference type="GeneID" id="17287293"/>
<sequence>MRRRRPRRKAAGVVGESSGKRSRQHSITSSPLGSQAAQSEGPPPCRKGSGRRNEWPTSSDAAVSSVRARNHSLAFDAAVAKVASEAALGVAEVEDFRDWLLDPQQPGQPIDGERITEWRASEAYERARLECMDGCMCEGAFTCTYDGVGIAPDVPGVTCDYFDEALLEPRANDGQPSGGDRVPEGWDGVEADRHEERAKLERERIEREKQDDLAHASEKIWVILRLADAYLRDPGSEASQAWLEAQLAPGGGGPTPPGSPAYGDDCYFSYPDSPVRRPREEAPDDSDAYELDQELQGRISLFYGRPWDEVPRGATVPVTCEWTIASFSRQQQMQRPLSPAPVATDFDIEDEFLQERARTASLAFTATARTVGHTACLATPGVGRRIKHRLPVNKARSLAAAVLVFAVITFLNFGVATYWWPGLSGLLAIAGASIILCCSGTPDAPSHGAHVGAAWLCAFASAMQLTAVVIYVWLWAVVSSDSVDCDEYASGNHDSSSEDCEHLTGLFAWLIWPIILFDSVACVLFGLLTVFSLQAARAIASAPLSPFQPTAMRVVAPAAVAVYAVPQPEPQPVPKSVAV</sequence>
<name>A0A0D3L1Y8_EMIH1</name>
<feature type="compositionally biased region" description="Basic residues" evidence="1">
    <location>
        <begin position="1"/>
        <end position="10"/>
    </location>
</feature>
<feature type="region of interest" description="Disordered" evidence="1">
    <location>
        <begin position="1"/>
        <end position="60"/>
    </location>
</feature>
<organism evidence="3 4">
    <name type="scientific">Emiliania huxleyi (strain CCMP1516)</name>
    <dbReference type="NCBI Taxonomy" id="280463"/>
    <lineage>
        <taxon>Eukaryota</taxon>
        <taxon>Haptista</taxon>
        <taxon>Haptophyta</taxon>
        <taxon>Prymnesiophyceae</taxon>
        <taxon>Isochrysidales</taxon>
        <taxon>Noelaerhabdaceae</taxon>
        <taxon>Emiliania</taxon>
    </lineage>
</organism>